<dbReference type="EMBL" id="LR796287">
    <property type="protein sequence ID" value="CAB4134576.1"/>
    <property type="molecule type" value="Genomic_DNA"/>
</dbReference>
<evidence type="ECO:0000313" key="2">
    <source>
        <dbReference type="EMBL" id="CAB4162044.1"/>
    </source>
</evidence>
<protein>
    <submittedName>
        <fullName evidence="1">Uncharacterized protein</fullName>
    </submittedName>
</protein>
<accession>A0A6J5LNT8</accession>
<gene>
    <name evidence="1" type="ORF">UFOVP279_49</name>
    <name evidence="2" type="ORF">UFOVP781_14</name>
</gene>
<organism evidence="1">
    <name type="scientific">uncultured Caudovirales phage</name>
    <dbReference type="NCBI Taxonomy" id="2100421"/>
    <lineage>
        <taxon>Viruses</taxon>
        <taxon>Duplodnaviria</taxon>
        <taxon>Heunggongvirae</taxon>
        <taxon>Uroviricota</taxon>
        <taxon>Caudoviricetes</taxon>
        <taxon>Peduoviridae</taxon>
        <taxon>Maltschvirus</taxon>
        <taxon>Maltschvirus maltsch</taxon>
    </lineage>
</organism>
<evidence type="ECO:0000313" key="1">
    <source>
        <dbReference type="EMBL" id="CAB4134576.1"/>
    </source>
</evidence>
<name>A0A6J5LNT8_9CAUD</name>
<proteinExistence type="predicted"/>
<sequence length="88" mass="9341">MAPDSKLLLQVFLTRDVAELRAIVASKFDLVLAGKSSLVSSSIDGAAFQFNVGGTLSPLDVVMLAQQALNYKAAGINGPVRRTQAFFI</sequence>
<reference evidence="1" key="1">
    <citation type="submission" date="2020-04" db="EMBL/GenBank/DDBJ databases">
        <authorList>
            <person name="Chiriac C."/>
            <person name="Salcher M."/>
            <person name="Ghai R."/>
            <person name="Kavagutti S V."/>
        </authorList>
    </citation>
    <scope>NUCLEOTIDE SEQUENCE</scope>
</reference>
<dbReference type="EMBL" id="LR796731">
    <property type="protein sequence ID" value="CAB4162044.1"/>
    <property type="molecule type" value="Genomic_DNA"/>
</dbReference>